<dbReference type="OMA" id="AHWKEDQ"/>
<dbReference type="PANTHER" id="PTHR31027">
    <property type="entry name" value="NUCLEAR SEGREGATION PROTEIN BFR1"/>
    <property type="match status" value="1"/>
</dbReference>
<comment type="caution">
    <text evidence="3">The sequence shown here is derived from an EMBL/GenBank/DDBJ whole genome shotgun (WGS) entry which is preliminary data.</text>
</comment>
<dbReference type="GeneID" id="27726237"/>
<dbReference type="GO" id="GO:0008298">
    <property type="term" value="P:intracellular mRNA localization"/>
    <property type="evidence" value="ECO:0007669"/>
    <property type="project" value="TreeGrafter"/>
</dbReference>
<accession>A0A084G190</accession>
<gene>
    <name evidence="3" type="ORF">SAPIO_CDS7165</name>
</gene>
<evidence type="ECO:0000256" key="2">
    <source>
        <dbReference type="SAM" id="MobiDB-lite"/>
    </source>
</evidence>
<dbReference type="GO" id="GO:0042175">
    <property type="term" value="C:nuclear outer membrane-endoplasmic reticulum membrane network"/>
    <property type="evidence" value="ECO:0007669"/>
    <property type="project" value="TreeGrafter"/>
</dbReference>
<feature type="coiled-coil region" evidence="1">
    <location>
        <begin position="131"/>
        <end position="298"/>
    </location>
</feature>
<feature type="compositionally biased region" description="Basic and acidic residues" evidence="2">
    <location>
        <begin position="21"/>
        <end position="31"/>
    </location>
</feature>
<feature type="region of interest" description="Disordered" evidence="2">
    <location>
        <begin position="451"/>
        <end position="479"/>
    </location>
</feature>
<name>A0A084G190_PSEDA</name>
<dbReference type="GO" id="GO:0003729">
    <property type="term" value="F:mRNA binding"/>
    <property type="evidence" value="ECO:0007669"/>
    <property type="project" value="TreeGrafter"/>
</dbReference>
<dbReference type="InterPro" id="IPR039604">
    <property type="entry name" value="Bfr1"/>
</dbReference>
<dbReference type="GO" id="GO:0005783">
    <property type="term" value="C:endoplasmic reticulum"/>
    <property type="evidence" value="ECO:0007669"/>
    <property type="project" value="TreeGrafter"/>
</dbReference>
<feature type="compositionally biased region" description="Polar residues" evidence="2">
    <location>
        <begin position="468"/>
        <end position="479"/>
    </location>
</feature>
<organism evidence="3 4">
    <name type="scientific">Pseudallescheria apiosperma</name>
    <name type="common">Scedosporium apiospermum</name>
    <dbReference type="NCBI Taxonomy" id="563466"/>
    <lineage>
        <taxon>Eukaryota</taxon>
        <taxon>Fungi</taxon>
        <taxon>Dikarya</taxon>
        <taxon>Ascomycota</taxon>
        <taxon>Pezizomycotina</taxon>
        <taxon>Sordariomycetes</taxon>
        <taxon>Hypocreomycetidae</taxon>
        <taxon>Microascales</taxon>
        <taxon>Microascaceae</taxon>
        <taxon>Scedosporium</taxon>
    </lineage>
</organism>
<reference evidence="3 4" key="1">
    <citation type="journal article" date="2014" name="Genome Announc.">
        <title>Draft genome sequence of the pathogenic fungus Scedosporium apiospermum.</title>
        <authorList>
            <person name="Vandeputte P."/>
            <person name="Ghamrawi S."/>
            <person name="Rechenmann M."/>
            <person name="Iltis A."/>
            <person name="Giraud S."/>
            <person name="Fleury M."/>
            <person name="Thornton C."/>
            <person name="Delhaes L."/>
            <person name="Meyer W."/>
            <person name="Papon N."/>
            <person name="Bouchara J.P."/>
        </authorList>
    </citation>
    <scope>NUCLEOTIDE SEQUENCE [LARGE SCALE GENOMIC DNA]</scope>
    <source>
        <strain evidence="3 4">IHEM 14462</strain>
    </source>
</reference>
<dbReference type="OrthoDB" id="2195113at2759"/>
<feature type="region of interest" description="Disordered" evidence="2">
    <location>
        <begin position="1"/>
        <end position="31"/>
    </location>
</feature>
<protein>
    <submittedName>
        <fullName evidence="3">Nuclear segregation protein</fullName>
    </submittedName>
</protein>
<dbReference type="HOGENOM" id="CLU_023943_1_0_1"/>
<feature type="region of interest" description="Disordered" evidence="2">
    <location>
        <begin position="363"/>
        <end position="391"/>
    </location>
</feature>
<evidence type="ECO:0000313" key="4">
    <source>
        <dbReference type="Proteomes" id="UP000028545"/>
    </source>
</evidence>
<dbReference type="Proteomes" id="UP000028545">
    <property type="component" value="Unassembled WGS sequence"/>
</dbReference>
<dbReference type="RefSeq" id="XP_016640901.1">
    <property type="nucleotide sequence ID" value="XM_016789074.1"/>
</dbReference>
<feature type="region of interest" description="Disordered" evidence="2">
    <location>
        <begin position="57"/>
        <end position="78"/>
    </location>
</feature>
<evidence type="ECO:0000313" key="3">
    <source>
        <dbReference type="EMBL" id="KEZ41102.1"/>
    </source>
</evidence>
<dbReference type="GO" id="GO:1990904">
    <property type="term" value="C:ribonucleoprotein complex"/>
    <property type="evidence" value="ECO:0007669"/>
    <property type="project" value="TreeGrafter"/>
</dbReference>
<dbReference type="KEGG" id="sapo:SAPIO_CDS7165"/>
<keyword evidence="1" id="KW-0175">Coiled coil</keyword>
<sequence length="479" mass="53861">MAADAPTKANGDSTPAAAVEKTAKPTKPDEEAFKKSLEAAEKEHKAVMAKYNAIKEKIELAQPNKNKDQPTPTQKRRQELIAQLNEIRQKQAGFKNARASKMDQIKRLDEQLRSRIAEQKTARGRVPYKSLEDLDRQIAETERKVDSGTLKIVDEKKALNDVSAMKKMRKSFVQFDDAQKQIDQLKAKIKEIKDSQEDPEQKALSESYNKLQKELDEIKAQADEAYKSLGSLRDERTKLQAEQQEKFQAVRKIKDDYYSQKRAFSQYEKEAREKARERQRAERERIIKERKKADAERLLQEASDPAFLEEIRRANSLLRFLDPTTAPAEKAPLLADSGLAAQAQRKVDDSGLKGMRLVRKEDREDDYLPAVKKGKKGKKGGAHDSASKNFNCPPSVVEDCAYLGVDPPMGAADVPGVIEKVQAKLAEWKANQAAQTQKNIDKAKKEIARLEAEESAQSNGSDAKVENLASTLEATTVKE</sequence>
<dbReference type="VEuPathDB" id="FungiDB:SAPIO_CDS7165"/>
<dbReference type="PANTHER" id="PTHR31027:SF2">
    <property type="entry name" value="LEBERCILIN DOMAIN-CONTAINING PROTEIN"/>
    <property type="match status" value="1"/>
</dbReference>
<dbReference type="AlphaFoldDB" id="A0A084G190"/>
<evidence type="ECO:0000256" key="1">
    <source>
        <dbReference type="SAM" id="Coils"/>
    </source>
</evidence>
<proteinExistence type="predicted"/>
<keyword evidence="4" id="KW-1185">Reference proteome</keyword>
<dbReference type="EMBL" id="JOWA01000110">
    <property type="protein sequence ID" value="KEZ41102.1"/>
    <property type="molecule type" value="Genomic_DNA"/>
</dbReference>